<sequence>MNENWLFYLNRIREKLWVKPLVMCLLSIVAAFLATLADRPGVGDWLPTVSKESVETLLELVASTMLVIAMFSVGSMVSAYASASSSATPRSFPLVVADDTSQNALSTFIGVFIFSVVALIALKNDFYEKAGVFALFVLTILVFAIVILAFIRWVDSIARLGRLGNTIDKVEAATSNAFGQRLGMPYLGGQKSDGKVANGVPVVRSSIAYLQRIDMVKLQSLAEKFDLKVHVQSLPGTFCTPNRAIATVEQPSQAEDLAEECLQAIAECFVLSDTRTFDQDPRFGLVVLCEIASRALSPAVNDPGTAIDVIGTLVRLFHQWAGGQQDKAPEVQYDRIMVPGLDERDMFDDAFTGIARDGAGAVEVAIRLQKAFESLSALKYQPVSEAAINHSRLALARNELAMTLPQDIEAVRSAARF</sequence>
<protein>
    <submittedName>
        <fullName evidence="2">DUF2254 domain-containing protein</fullName>
    </submittedName>
</protein>
<keyword evidence="1" id="KW-1133">Transmembrane helix</keyword>
<dbReference type="Proteomes" id="UP000501130">
    <property type="component" value="Chromosome"/>
</dbReference>
<keyword evidence="3" id="KW-1185">Reference proteome</keyword>
<name>A0ABX6N420_9BURK</name>
<evidence type="ECO:0000256" key="1">
    <source>
        <dbReference type="SAM" id="Phobius"/>
    </source>
</evidence>
<keyword evidence="1" id="KW-0472">Membrane</keyword>
<dbReference type="RefSeq" id="WP_171097875.1">
    <property type="nucleotide sequence ID" value="NZ_CP053084.1"/>
</dbReference>
<evidence type="ECO:0000313" key="2">
    <source>
        <dbReference type="EMBL" id="QJR28838.1"/>
    </source>
</evidence>
<evidence type="ECO:0000313" key="3">
    <source>
        <dbReference type="Proteomes" id="UP000501130"/>
    </source>
</evidence>
<feature type="transmembrane region" description="Helical" evidence="1">
    <location>
        <begin position="104"/>
        <end position="122"/>
    </location>
</feature>
<feature type="transmembrane region" description="Helical" evidence="1">
    <location>
        <begin position="134"/>
        <end position="154"/>
    </location>
</feature>
<feature type="transmembrane region" description="Helical" evidence="1">
    <location>
        <begin position="57"/>
        <end position="83"/>
    </location>
</feature>
<proteinExistence type="predicted"/>
<dbReference type="EMBL" id="CP053084">
    <property type="protein sequence ID" value="QJR28838.1"/>
    <property type="molecule type" value="Genomic_DNA"/>
</dbReference>
<reference evidence="2 3" key="1">
    <citation type="submission" date="2020-05" db="EMBL/GenBank/DDBJ databases">
        <title>Compete genome of Limnobacter sp. SAORIC-580.</title>
        <authorList>
            <person name="Song J."/>
            <person name="Cho J.-C."/>
        </authorList>
    </citation>
    <scope>NUCLEOTIDE SEQUENCE [LARGE SCALE GENOMIC DNA]</scope>
    <source>
        <strain evidence="2 3">SAORIC-580</strain>
    </source>
</reference>
<organism evidence="2 3">
    <name type="scientific">Limnobacter profundi</name>
    <dbReference type="NCBI Taxonomy" id="2732163"/>
    <lineage>
        <taxon>Bacteria</taxon>
        <taxon>Pseudomonadati</taxon>
        <taxon>Pseudomonadota</taxon>
        <taxon>Betaproteobacteria</taxon>
        <taxon>Burkholderiales</taxon>
        <taxon>Burkholderiaceae</taxon>
        <taxon>Limnobacter</taxon>
    </lineage>
</organism>
<gene>
    <name evidence="2" type="ORF">HKT17_03480</name>
</gene>
<feature type="transmembrane region" description="Helical" evidence="1">
    <location>
        <begin position="16"/>
        <end position="37"/>
    </location>
</feature>
<dbReference type="Pfam" id="PF10011">
    <property type="entry name" value="DUF2254"/>
    <property type="match status" value="1"/>
</dbReference>
<keyword evidence="1" id="KW-0812">Transmembrane</keyword>
<dbReference type="InterPro" id="IPR018723">
    <property type="entry name" value="DUF2254_membrane"/>
</dbReference>
<accession>A0ABX6N420</accession>